<gene>
    <name evidence="1" type="ORF">VRLFYP33_01858</name>
</gene>
<proteinExistence type="predicted"/>
<protein>
    <submittedName>
        <fullName evidence="1">Uncharacterized protein</fullName>
    </submittedName>
</protein>
<dbReference type="PANTHER" id="PTHR30087:SF1">
    <property type="entry name" value="HYPOTHETICAL CYTOSOLIC PROTEIN"/>
    <property type="match status" value="1"/>
</dbReference>
<dbReference type="EMBL" id="CACRUX010000067">
    <property type="protein sequence ID" value="VYU36936.1"/>
    <property type="molecule type" value="Genomic_DNA"/>
</dbReference>
<dbReference type="InterPro" id="IPR007553">
    <property type="entry name" value="2-thiour_desulf"/>
</dbReference>
<sequence>MAKRILVSACLLGENCKYNGGNNFNQALAEYIAKQKNLDADFEVITVCPEVLGGLSTPRIPAEIVNGIVTNKNGESVDREFRLGAERALDIAKENKVTIAVLQSRSPSCGPKEIYDGTFSKKLIAGEGIFAKRLREAGVTVIDVEDLETLLKNEHYNGEIIKEYPIL</sequence>
<dbReference type="Pfam" id="PF04463">
    <property type="entry name" value="2-thiour_desulf"/>
    <property type="match status" value="1"/>
</dbReference>
<dbReference type="PANTHER" id="PTHR30087">
    <property type="entry name" value="INNER MEMBRANE PROTEIN"/>
    <property type="match status" value="1"/>
</dbReference>
<reference evidence="1" key="1">
    <citation type="submission" date="2019-11" db="EMBL/GenBank/DDBJ databases">
        <authorList>
            <person name="Feng L."/>
        </authorList>
    </citation>
    <scope>NUCLEOTIDE SEQUENCE</scope>
    <source>
        <strain evidence="1">VrattiLFYP33</strain>
    </source>
</reference>
<dbReference type="AlphaFoldDB" id="A0A6N3E5I3"/>
<evidence type="ECO:0000313" key="1">
    <source>
        <dbReference type="EMBL" id="VYU36936.1"/>
    </source>
</evidence>
<accession>A0A6N3E5I3</accession>
<dbReference type="RefSeq" id="WP_156705384.1">
    <property type="nucleotide sequence ID" value="NZ_CACRUX010000067.1"/>
</dbReference>
<organism evidence="1">
    <name type="scientific">Veillonella ratti</name>
    <dbReference type="NCBI Taxonomy" id="103892"/>
    <lineage>
        <taxon>Bacteria</taxon>
        <taxon>Bacillati</taxon>
        <taxon>Bacillota</taxon>
        <taxon>Negativicutes</taxon>
        <taxon>Veillonellales</taxon>
        <taxon>Veillonellaceae</taxon>
        <taxon>Veillonella</taxon>
    </lineage>
</organism>
<name>A0A6N3E5I3_9FIRM</name>